<gene>
    <name evidence="1" type="ORF">Rain11_1548</name>
</gene>
<dbReference type="Gene3D" id="1.20.120.330">
    <property type="entry name" value="Nucleotidyltransferases domain 2"/>
    <property type="match status" value="1"/>
</dbReference>
<dbReference type="AlphaFoldDB" id="A0A2N3IF88"/>
<dbReference type="EMBL" id="NKXO01000022">
    <property type="protein sequence ID" value="PKQ68893.1"/>
    <property type="molecule type" value="Genomic_DNA"/>
</dbReference>
<evidence type="ECO:0000313" key="2">
    <source>
        <dbReference type="Proteomes" id="UP000233387"/>
    </source>
</evidence>
<proteinExistence type="predicted"/>
<name>A0A2N3IF88_9BACT</name>
<dbReference type="OrthoDB" id="1494057at2"/>
<accession>A0A2N3IF88</accession>
<comment type="caution">
    <text evidence="1">The sequence shown here is derived from an EMBL/GenBank/DDBJ whole genome shotgun (WGS) entry which is preliminary data.</text>
</comment>
<keyword evidence="2" id="KW-1185">Reference proteome</keyword>
<dbReference type="Proteomes" id="UP000233387">
    <property type="component" value="Unassembled WGS sequence"/>
</dbReference>
<reference evidence="1 2" key="1">
    <citation type="submission" date="2017-06" db="EMBL/GenBank/DDBJ databases">
        <title>Raineya orbicola gen. nov., sp. nov. a slightly thermophilic bacterium of the phylum Bacteroidetes and the description of Raineyaceae fam. nov.</title>
        <authorList>
            <person name="Albuquerque L."/>
            <person name="Polonia A.R.M."/>
            <person name="Barroso C."/>
            <person name="Froufe H.J.C."/>
            <person name="Lage O."/>
            <person name="Lobo-Da-Cunha A."/>
            <person name="Egas C."/>
            <person name="Da Costa M.S."/>
        </authorList>
    </citation>
    <scope>NUCLEOTIDE SEQUENCE [LARGE SCALE GENOMIC DNA]</scope>
    <source>
        <strain evidence="1 2">SPSPC-11</strain>
    </source>
</reference>
<organism evidence="1 2">
    <name type="scientific">Raineya orbicola</name>
    <dbReference type="NCBI Taxonomy" id="2016530"/>
    <lineage>
        <taxon>Bacteria</taxon>
        <taxon>Pseudomonadati</taxon>
        <taxon>Bacteroidota</taxon>
        <taxon>Cytophagia</taxon>
        <taxon>Cytophagales</taxon>
        <taxon>Raineyaceae</taxon>
        <taxon>Raineya</taxon>
    </lineage>
</organism>
<protein>
    <recommendedName>
        <fullName evidence="3">HEPN domain-containing protein</fullName>
    </recommendedName>
</protein>
<evidence type="ECO:0008006" key="3">
    <source>
        <dbReference type="Google" id="ProtNLM"/>
    </source>
</evidence>
<evidence type="ECO:0000313" key="1">
    <source>
        <dbReference type="EMBL" id="PKQ68893.1"/>
    </source>
</evidence>
<sequence length="138" mass="16297">MSTFKSKYEENLKSGTLLIQKEFYNASVHCFYYACIQLMLHILYYVEKIDKNELNKNQKETSNEIASGFHGWIINKFATLLIPKNTQAAMEFYQWIGELKNIRVKADYKEFKVETKIAGQVKERAFYIIETLKNNFDV</sequence>
<dbReference type="RefSeq" id="WP_101358817.1">
    <property type="nucleotide sequence ID" value="NZ_NKXO01000022.1"/>
</dbReference>